<dbReference type="InterPro" id="IPR050523">
    <property type="entry name" value="AKR_Detox_Biosynth"/>
</dbReference>
<accession>A0ABS2SRG4</accession>
<dbReference type="PANTHER" id="PTHR43364:SF4">
    <property type="entry name" value="NAD(P)-LINKED OXIDOREDUCTASE SUPERFAMILY PROTEIN"/>
    <property type="match status" value="1"/>
</dbReference>
<evidence type="ECO:0000313" key="3">
    <source>
        <dbReference type="EMBL" id="MBM7838087.1"/>
    </source>
</evidence>
<feature type="domain" description="NADP-dependent oxidoreductase" evidence="2">
    <location>
        <begin position="15"/>
        <end position="303"/>
    </location>
</feature>
<dbReference type="CDD" id="cd19083">
    <property type="entry name" value="AKR_AKR11A1_11D1"/>
    <property type="match status" value="1"/>
</dbReference>
<name>A0ABS2SRG4_9BACI</name>
<dbReference type="Gene3D" id="3.20.20.100">
    <property type="entry name" value="NADP-dependent oxidoreductase domain"/>
    <property type="match status" value="1"/>
</dbReference>
<dbReference type="PROSITE" id="PS00062">
    <property type="entry name" value="ALDOKETO_REDUCTASE_2"/>
    <property type="match status" value="1"/>
</dbReference>
<organism evidence="3 4">
    <name type="scientific">Shouchella xiaoxiensis</name>
    <dbReference type="NCBI Taxonomy" id="766895"/>
    <lineage>
        <taxon>Bacteria</taxon>
        <taxon>Bacillati</taxon>
        <taxon>Bacillota</taxon>
        <taxon>Bacilli</taxon>
        <taxon>Bacillales</taxon>
        <taxon>Bacillaceae</taxon>
        <taxon>Shouchella</taxon>
    </lineage>
</organism>
<dbReference type="InterPro" id="IPR036812">
    <property type="entry name" value="NAD(P)_OxRdtase_dom_sf"/>
</dbReference>
<keyword evidence="1 3" id="KW-0560">Oxidoreductase</keyword>
<dbReference type="SUPFAM" id="SSF51430">
    <property type="entry name" value="NAD(P)-linked oxidoreductase"/>
    <property type="match status" value="1"/>
</dbReference>
<dbReference type="PRINTS" id="PR00069">
    <property type="entry name" value="ALDKETRDTASE"/>
</dbReference>
<evidence type="ECO:0000256" key="1">
    <source>
        <dbReference type="ARBA" id="ARBA00023002"/>
    </source>
</evidence>
<gene>
    <name evidence="3" type="ORF">JOC54_001318</name>
</gene>
<dbReference type="EMBL" id="JAFBCV010000003">
    <property type="protein sequence ID" value="MBM7838087.1"/>
    <property type="molecule type" value="Genomic_DNA"/>
</dbReference>
<reference evidence="3" key="1">
    <citation type="submission" date="2021-01" db="EMBL/GenBank/DDBJ databases">
        <title>Genomic Encyclopedia of Type Strains, Phase IV (KMG-IV): sequencing the most valuable type-strain genomes for metagenomic binning, comparative biology and taxonomic classification.</title>
        <authorList>
            <person name="Goeker M."/>
        </authorList>
    </citation>
    <scope>NUCLEOTIDE SEQUENCE</scope>
    <source>
        <strain evidence="3">DSM 21943</strain>
    </source>
</reference>
<dbReference type="PANTHER" id="PTHR43364">
    <property type="entry name" value="NADH-SPECIFIC METHYLGLYOXAL REDUCTASE-RELATED"/>
    <property type="match status" value="1"/>
</dbReference>
<dbReference type="EC" id="1.1.1.-" evidence="3"/>
<dbReference type="RefSeq" id="WP_204465224.1">
    <property type="nucleotide sequence ID" value="NZ_JAFBCV010000003.1"/>
</dbReference>
<comment type="caution">
    <text evidence="3">The sequence shown here is derived from an EMBL/GenBank/DDBJ whole genome shotgun (WGS) entry which is preliminary data.</text>
</comment>
<evidence type="ECO:0000313" key="4">
    <source>
        <dbReference type="Proteomes" id="UP001179280"/>
    </source>
</evidence>
<dbReference type="GO" id="GO:0016491">
    <property type="term" value="F:oxidoreductase activity"/>
    <property type="evidence" value="ECO:0007669"/>
    <property type="project" value="UniProtKB-KW"/>
</dbReference>
<dbReference type="InterPro" id="IPR020471">
    <property type="entry name" value="AKR"/>
</dbReference>
<evidence type="ECO:0000259" key="2">
    <source>
        <dbReference type="Pfam" id="PF00248"/>
    </source>
</evidence>
<dbReference type="Pfam" id="PF00248">
    <property type="entry name" value="Aldo_ket_red"/>
    <property type="match status" value="1"/>
</dbReference>
<proteinExistence type="predicted"/>
<protein>
    <submittedName>
        <fullName evidence="3">Myo-inositol catabolism protein IolS</fullName>
        <ecNumber evidence="3">1.1.1.-</ecNumber>
    </submittedName>
</protein>
<dbReference type="InterPro" id="IPR018170">
    <property type="entry name" value="Aldo/ket_reductase_CS"/>
</dbReference>
<dbReference type="Proteomes" id="UP001179280">
    <property type="component" value="Unassembled WGS sequence"/>
</dbReference>
<keyword evidence="4" id="KW-1185">Reference proteome</keyword>
<dbReference type="InterPro" id="IPR023210">
    <property type="entry name" value="NADP_OxRdtase_dom"/>
</dbReference>
<sequence length="309" mass="34945">MKTAKLGQSDLTVFPIGLGTNAVGGHNLYPNLDENVGKELVRKSLQNGVNFLDTAFIYGEGRSEQLIGEVVREFNRNEVVIATKAAHRKSGDSYGIDNSPAFLTQSVHEALHRLQTDYIDLFYIHFPDEDTRKDEAIDALVELKKAGKIRSIGVSNFSLEQLKQANHSGHVDVYQGEYHLLDRSAEEELFPYMRENNISFIPYFPLVSGLLAGKYTKDTTFPDGDLRNDQKHFQGTTFQRNIDKVNELRPIAQKHNVDIAHIVLAWYLERPEIDVLIPGAKRAEQLLDNAKSVDISLSKEEKQFINTLF</sequence>